<evidence type="ECO:0000256" key="1">
    <source>
        <dbReference type="SAM" id="Coils"/>
    </source>
</evidence>
<dbReference type="Proteomes" id="UP001162131">
    <property type="component" value="Unassembled WGS sequence"/>
</dbReference>
<evidence type="ECO:0000313" key="4">
    <source>
        <dbReference type="EMBL" id="CAG9315128.1"/>
    </source>
</evidence>
<feature type="coiled-coil region" evidence="1">
    <location>
        <begin position="625"/>
        <end position="666"/>
    </location>
</feature>
<protein>
    <submittedName>
        <fullName evidence="4">Uncharacterized protein</fullName>
    </submittedName>
</protein>
<keyword evidence="1" id="KW-0175">Coiled coil</keyword>
<name>A0AAU9IPN5_9CILI</name>
<evidence type="ECO:0000313" key="5">
    <source>
        <dbReference type="Proteomes" id="UP001162131"/>
    </source>
</evidence>
<dbReference type="EMBL" id="CAJZBQ010000013">
    <property type="protein sequence ID" value="CAG9315128.1"/>
    <property type="molecule type" value="Genomic_DNA"/>
</dbReference>
<keyword evidence="5" id="KW-1185">Reference proteome</keyword>
<accession>A0AAU9IPN5</accession>
<keyword evidence="3" id="KW-0812">Transmembrane</keyword>
<proteinExistence type="predicted"/>
<sequence length="773" mass="91132">MYFEAQQTNDERELKDTEEKDAKDLLTMNKSTTHQIFKSQEIRTSTKVITKSWSKSSGEKSEISDYRNSNYIINRRSRQGIMEANKIIKNEAEIQTDERYLKVLKGIHCFFYIIEFKMKESLKECFLSMCKTNSMNQIYHALLLIAVKLKLLLNRSFMGWKMQWIAEKTRNLQKSTLSLENLNINQICINKLFLEKSENETQTSTSFINIIKWLNAMVHILEFNKKISLIVGFSKISQFNLKSLKLRAIRIIVRFPMHALKQAFCNWSLFSIRGSEKERKISNLQIESLSELTNNFYRAAEIEREDIEIQTDMNYFDSIRSIQCLFCIFDYKRKLILKDSFCSIENASDFSSFRKSLRRLNSKLKTVLSHAFLKWKVKCDCKFYVNMKIDILNREQVERELICKGFLILFKFEYKYKIFAFSTIRRGCLIKKHDSEVECVSNQFKLHKVDSAASQIYRLMKKISYINTQTCFRIWKDCISALKILSLDLELSCERAKKACLFFLYIQSKLKKQYMWKYFYKLKLNAIKFSQQVCLNKLVEKEKLISATKIAKLLYLLHFKSNQKIFYNLKIFNLQKAYWIAKRKSKAKFLFSLCKQKWLIKMQASLLLWKINWKTHQLYSIRDLLNDIKSKKIELNQSITNERKELDELDKKIIFQQEIIKGLLNERDEVDQFSESSQSQDTTRCNDSSAFTPVKSSCSYNNLTSPSITPIPKSISRSPLISDFSLKTQTHTDKSPAKKALHIQYKSTNNSYGLLMALVVFIPIIICIFMLLS</sequence>
<keyword evidence="3" id="KW-1133">Transmembrane helix</keyword>
<keyword evidence="3" id="KW-0472">Membrane</keyword>
<comment type="caution">
    <text evidence="4">The sequence shown here is derived from an EMBL/GenBank/DDBJ whole genome shotgun (WGS) entry which is preliminary data.</text>
</comment>
<feature type="region of interest" description="Disordered" evidence="2">
    <location>
        <begin position="1"/>
        <end position="20"/>
    </location>
</feature>
<evidence type="ECO:0000256" key="3">
    <source>
        <dbReference type="SAM" id="Phobius"/>
    </source>
</evidence>
<organism evidence="4 5">
    <name type="scientific">Blepharisma stoltei</name>
    <dbReference type="NCBI Taxonomy" id="1481888"/>
    <lineage>
        <taxon>Eukaryota</taxon>
        <taxon>Sar</taxon>
        <taxon>Alveolata</taxon>
        <taxon>Ciliophora</taxon>
        <taxon>Postciliodesmatophora</taxon>
        <taxon>Heterotrichea</taxon>
        <taxon>Heterotrichida</taxon>
        <taxon>Blepharismidae</taxon>
        <taxon>Blepharisma</taxon>
    </lineage>
</organism>
<gene>
    <name evidence="4" type="ORF">BSTOLATCC_MIC12902</name>
</gene>
<feature type="transmembrane region" description="Helical" evidence="3">
    <location>
        <begin position="752"/>
        <end position="772"/>
    </location>
</feature>
<evidence type="ECO:0000256" key="2">
    <source>
        <dbReference type="SAM" id="MobiDB-lite"/>
    </source>
</evidence>
<feature type="compositionally biased region" description="Basic and acidic residues" evidence="2">
    <location>
        <begin position="9"/>
        <end position="20"/>
    </location>
</feature>
<reference evidence="4" key="1">
    <citation type="submission" date="2021-09" db="EMBL/GenBank/DDBJ databases">
        <authorList>
            <consortium name="AG Swart"/>
            <person name="Singh M."/>
            <person name="Singh A."/>
            <person name="Seah K."/>
            <person name="Emmerich C."/>
        </authorList>
    </citation>
    <scope>NUCLEOTIDE SEQUENCE</scope>
    <source>
        <strain evidence="4">ATCC30299</strain>
    </source>
</reference>
<dbReference type="AlphaFoldDB" id="A0AAU9IPN5"/>